<feature type="transmembrane region" description="Helical" evidence="1">
    <location>
        <begin position="276"/>
        <end position="293"/>
    </location>
</feature>
<keyword evidence="1" id="KW-0472">Membrane</keyword>
<sequence length="303" mass="33385">MLAHARALESVTGRAPLPADQTRTLWNEAADGWAATLEHPAFRAHVRHRAEALARDRRVAALTPDDVLGALPRLLVSPLAELPTLPGAADELVDGYADFGRHRIFAPLVTEEFERIVDEGSQRIDEAVRAADDARGDGRLDEAVHTVRNELHPLHDALRPCLAQLPDWRRERVSGPASRATHNLVVALLNRYRRWLPGLGKTARLVELAEWAAREATDDDWDTVAEHVLLVRELHARNRRRWILIVHPYRSLMALIVLSGLVAGVAFAATAGPLEVVLTAFGTVTLLGLTTLVRDTSREGTGP</sequence>
<name>A0A3M2LNI6_9ACTN</name>
<keyword evidence="3" id="KW-1185">Reference proteome</keyword>
<feature type="transmembrane region" description="Helical" evidence="1">
    <location>
        <begin position="249"/>
        <end position="270"/>
    </location>
</feature>
<protein>
    <submittedName>
        <fullName evidence="2">Uncharacterized protein</fullName>
    </submittedName>
</protein>
<dbReference type="Proteomes" id="UP000278673">
    <property type="component" value="Unassembled WGS sequence"/>
</dbReference>
<evidence type="ECO:0000256" key="1">
    <source>
        <dbReference type="SAM" id="Phobius"/>
    </source>
</evidence>
<accession>A0A3M2LNI6</accession>
<reference evidence="2 3" key="1">
    <citation type="submission" date="2018-10" db="EMBL/GenBank/DDBJ databases">
        <title>Isolation, diversity and antifungal activity of actinobacteria from wheat.</title>
        <authorList>
            <person name="Han C."/>
        </authorList>
    </citation>
    <scope>NUCLEOTIDE SEQUENCE [LARGE SCALE GENOMIC DNA]</scope>
    <source>
        <strain evidence="2 3">NEAU-YY642</strain>
    </source>
</reference>
<evidence type="ECO:0000313" key="2">
    <source>
        <dbReference type="EMBL" id="RMI38922.1"/>
    </source>
</evidence>
<organism evidence="2 3">
    <name type="scientific">Streptomyces triticirhizae</name>
    <dbReference type="NCBI Taxonomy" id="2483353"/>
    <lineage>
        <taxon>Bacteria</taxon>
        <taxon>Bacillati</taxon>
        <taxon>Actinomycetota</taxon>
        <taxon>Actinomycetes</taxon>
        <taxon>Kitasatosporales</taxon>
        <taxon>Streptomycetaceae</taxon>
        <taxon>Streptomyces</taxon>
    </lineage>
</organism>
<dbReference type="EMBL" id="RFFJ01000082">
    <property type="protein sequence ID" value="RMI38922.1"/>
    <property type="molecule type" value="Genomic_DNA"/>
</dbReference>
<comment type="caution">
    <text evidence="2">The sequence shown here is derived from an EMBL/GenBank/DDBJ whole genome shotgun (WGS) entry which is preliminary data.</text>
</comment>
<keyword evidence="1" id="KW-0812">Transmembrane</keyword>
<proteinExistence type="predicted"/>
<dbReference type="AlphaFoldDB" id="A0A3M2LNI6"/>
<evidence type="ECO:0000313" key="3">
    <source>
        <dbReference type="Proteomes" id="UP000278673"/>
    </source>
</evidence>
<dbReference type="RefSeq" id="WP_122184551.1">
    <property type="nucleotide sequence ID" value="NZ_RFFJ01000082.1"/>
</dbReference>
<keyword evidence="1" id="KW-1133">Transmembrane helix</keyword>
<gene>
    <name evidence="2" type="ORF">EBN88_15995</name>
</gene>